<accession>A0A8J5G4R2</accession>
<feature type="compositionally biased region" description="Low complexity" evidence="1">
    <location>
        <begin position="1"/>
        <end position="15"/>
    </location>
</feature>
<dbReference type="AlphaFoldDB" id="A0A8J5G4R2"/>
<comment type="caution">
    <text evidence="3">The sequence shown here is derived from an EMBL/GenBank/DDBJ whole genome shotgun (WGS) entry which is preliminary data.</text>
</comment>
<dbReference type="PANTHER" id="PTHR34945:SF2">
    <property type="entry name" value="2-OXOGLUTARATE (2OG) AND FE(II)-DEPENDENT OXYGENASE SUPERFAMILY PROTEIN"/>
    <property type="match status" value="1"/>
</dbReference>
<evidence type="ECO:0000259" key="2">
    <source>
        <dbReference type="Pfam" id="PF03171"/>
    </source>
</evidence>
<reference evidence="3 4" key="1">
    <citation type="submission" date="2020-08" db="EMBL/GenBank/DDBJ databases">
        <title>Plant Genome Project.</title>
        <authorList>
            <person name="Zhang R.-G."/>
        </authorList>
    </citation>
    <scope>NUCLEOTIDE SEQUENCE [LARGE SCALE GENOMIC DNA]</scope>
    <source>
        <tissue evidence="3">Rhizome</tissue>
    </source>
</reference>
<dbReference type="PANTHER" id="PTHR34945">
    <property type="entry name" value="2-OXOGLUTARATE (2OG) AND FE(II)-DEPENDENT OXYGENASE SUPERFAMILY PROTEIN"/>
    <property type="match status" value="1"/>
</dbReference>
<evidence type="ECO:0000313" key="3">
    <source>
        <dbReference type="EMBL" id="KAG6496228.1"/>
    </source>
</evidence>
<name>A0A8J5G4R2_ZINOF</name>
<evidence type="ECO:0000256" key="1">
    <source>
        <dbReference type="SAM" id="MobiDB-lite"/>
    </source>
</evidence>
<organism evidence="3 4">
    <name type="scientific">Zingiber officinale</name>
    <name type="common">Ginger</name>
    <name type="synonym">Amomum zingiber</name>
    <dbReference type="NCBI Taxonomy" id="94328"/>
    <lineage>
        <taxon>Eukaryota</taxon>
        <taxon>Viridiplantae</taxon>
        <taxon>Streptophyta</taxon>
        <taxon>Embryophyta</taxon>
        <taxon>Tracheophyta</taxon>
        <taxon>Spermatophyta</taxon>
        <taxon>Magnoliopsida</taxon>
        <taxon>Liliopsida</taxon>
        <taxon>Zingiberales</taxon>
        <taxon>Zingiberaceae</taxon>
        <taxon>Zingiber</taxon>
    </lineage>
</organism>
<keyword evidence="4" id="KW-1185">Reference proteome</keyword>
<dbReference type="Proteomes" id="UP000734854">
    <property type="component" value="Unassembled WGS sequence"/>
</dbReference>
<dbReference type="OrthoDB" id="659818at2759"/>
<evidence type="ECO:0000313" key="4">
    <source>
        <dbReference type="Proteomes" id="UP000734854"/>
    </source>
</evidence>
<gene>
    <name evidence="3" type="ORF">ZIOFF_044076</name>
</gene>
<dbReference type="InterPro" id="IPR044861">
    <property type="entry name" value="IPNS-like_FE2OG_OXY"/>
</dbReference>
<protein>
    <recommendedName>
        <fullName evidence="2">Isopenicillin N synthase-like Fe(2+) 2OG dioxygenase domain-containing protein</fullName>
    </recommendedName>
</protein>
<proteinExistence type="predicted"/>
<dbReference type="EMBL" id="JACMSC010000012">
    <property type="protein sequence ID" value="KAG6496228.1"/>
    <property type="molecule type" value="Genomic_DNA"/>
</dbReference>
<feature type="region of interest" description="Disordered" evidence="1">
    <location>
        <begin position="1"/>
        <end position="42"/>
    </location>
</feature>
<dbReference type="Pfam" id="PF03171">
    <property type="entry name" value="2OG-FeII_Oxy"/>
    <property type="match status" value="1"/>
</dbReference>
<sequence>MASSSTATASASSSADDTDRHHGLVPSPPPPTPSNHSLSNSFPSDADASFSRLLHQLLVPPALSQPSLPRRRSLIEPYPPVVPFDHAPESGLLLSAASDFGFFHLSGHGVDGDLAASALDESESLFCSRSISVNNMASVGFHNEDFDDGDGDSIDRGGRDRVLVLDASGNGEGEVLSSLPALREFGECLQKLGFAVVEMLSSMEEGFCGNPFQKEIYKPRCLLWVTSHGKDTNTARFGPQMAKSKCYPYVVGLQYEMRWWRKPYRAIGDSGELITITPVPDSILVTLGDIAQVWSNGKFKKVRSRPQPTSVPYDGGDDSSCISLTLLLTLQLDCIISPLMPSQEECSFDDDGGDNVGDNRRRKFHGFCLEEYAWRVYNERLPVKDPLLRYRT</sequence>
<feature type="domain" description="Isopenicillin N synthase-like Fe(2+) 2OG dioxygenase" evidence="2">
    <location>
        <begin position="270"/>
        <end position="305"/>
    </location>
</feature>